<gene>
    <name evidence="2" type="ORF">DPMN_105654</name>
</gene>
<comment type="caution">
    <text evidence="2">The sequence shown here is derived from an EMBL/GenBank/DDBJ whole genome shotgun (WGS) entry which is preliminary data.</text>
</comment>
<reference evidence="2" key="2">
    <citation type="submission" date="2020-11" db="EMBL/GenBank/DDBJ databases">
        <authorList>
            <person name="McCartney M.A."/>
            <person name="Auch B."/>
            <person name="Kono T."/>
            <person name="Mallez S."/>
            <person name="Becker A."/>
            <person name="Gohl D.M."/>
            <person name="Silverstein K.A.T."/>
            <person name="Koren S."/>
            <person name="Bechman K.B."/>
            <person name="Herman A."/>
            <person name="Abrahante J.E."/>
            <person name="Garbe J."/>
        </authorList>
    </citation>
    <scope>NUCLEOTIDE SEQUENCE</scope>
    <source>
        <strain evidence="2">Duluth1</strain>
        <tissue evidence="2">Whole animal</tissue>
    </source>
</reference>
<dbReference type="AlphaFoldDB" id="A0A9D4K3M3"/>
<dbReference type="Proteomes" id="UP000828390">
    <property type="component" value="Unassembled WGS sequence"/>
</dbReference>
<evidence type="ECO:0000256" key="1">
    <source>
        <dbReference type="SAM" id="MobiDB-lite"/>
    </source>
</evidence>
<protein>
    <submittedName>
        <fullName evidence="2">Uncharacterized protein</fullName>
    </submittedName>
</protein>
<organism evidence="2 3">
    <name type="scientific">Dreissena polymorpha</name>
    <name type="common">Zebra mussel</name>
    <name type="synonym">Mytilus polymorpha</name>
    <dbReference type="NCBI Taxonomy" id="45954"/>
    <lineage>
        <taxon>Eukaryota</taxon>
        <taxon>Metazoa</taxon>
        <taxon>Spiralia</taxon>
        <taxon>Lophotrochozoa</taxon>
        <taxon>Mollusca</taxon>
        <taxon>Bivalvia</taxon>
        <taxon>Autobranchia</taxon>
        <taxon>Heteroconchia</taxon>
        <taxon>Euheterodonta</taxon>
        <taxon>Imparidentia</taxon>
        <taxon>Neoheterodontei</taxon>
        <taxon>Myida</taxon>
        <taxon>Dreissenoidea</taxon>
        <taxon>Dreissenidae</taxon>
        <taxon>Dreissena</taxon>
    </lineage>
</organism>
<name>A0A9D4K3M3_DREPO</name>
<sequence>MTAAAALYVSAGHVRAPTLPEQSYQGRHCPNNLTREDTARTILPGKTLPEQSNQGRHCPNNLTREDTARTILPGKTLPEQSYQGRHCPNNLTREDTARTILPGKTLSAFMEFYYRHTRDLLTREPVYKNMSTDIQVFRYTRMPVDKSAGTPDSIPTFDAGIQTDRQTLSDR</sequence>
<reference evidence="2" key="1">
    <citation type="journal article" date="2019" name="bioRxiv">
        <title>The Genome of the Zebra Mussel, Dreissena polymorpha: A Resource for Invasive Species Research.</title>
        <authorList>
            <person name="McCartney M.A."/>
            <person name="Auch B."/>
            <person name="Kono T."/>
            <person name="Mallez S."/>
            <person name="Zhang Y."/>
            <person name="Obille A."/>
            <person name="Becker A."/>
            <person name="Abrahante J.E."/>
            <person name="Garbe J."/>
            <person name="Badalamenti J.P."/>
            <person name="Herman A."/>
            <person name="Mangelson H."/>
            <person name="Liachko I."/>
            <person name="Sullivan S."/>
            <person name="Sone E.D."/>
            <person name="Koren S."/>
            <person name="Silverstein K.A.T."/>
            <person name="Beckman K.B."/>
            <person name="Gohl D.M."/>
        </authorList>
    </citation>
    <scope>NUCLEOTIDE SEQUENCE</scope>
    <source>
        <strain evidence="2">Duluth1</strain>
        <tissue evidence="2">Whole animal</tissue>
    </source>
</reference>
<accession>A0A9D4K3M3</accession>
<evidence type="ECO:0000313" key="2">
    <source>
        <dbReference type="EMBL" id="KAH3832369.1"/>
    </source>
</evidence>
<evidence type="ECO:0000313" key="3">
    <source>
        <dbReference type="Proteomes" id="UP000828390"/>
    </source>
</evidence>
<proteinExistence type="predicted"/>
<dbReference type="EMBL" id="JAIWYP010000004">
    <property type="protein sequence ID" value="KAH3832369.1"/>
    <property type="molecule type" value="Genomic_DNA"/>
</dbReference>
<feature type="region of interest" description="Disordered" evidence="1">
    <location>
        <begin position="147"/>
        <end position="171"/>
    </location>
</feature>
<keyword evidence="3" id="KW-1185">Reference proteome</keyword>